<dbReference type="SUPFAM" id="SSF56349">
    <property type="entry name" value="DNA breaking-rejoining enzymes"/>
    <property type="match status" value="1"/>
</dbReference>
<dbReference type="GO" id="GO:0003677">
    <property type="term" value="F:DNA binding"/>
    <property type="evidence" value="ECO:0007669"/>
    <property type="project" value="UniProtKB-UniRule"/>
</dbReference>
<evidence type="ECO:0000313" key="5">
    <source>
        <dbReference type="Proteomes" id="UP000612893"/>
    </source>
</evidence>
<evidence type="ECO:0000259" key="3">
    <source>
        <dbReference type="PROSITE" id="PS51900"/>
    </source>
</evidence>
<keyword evidence="5" id="KW-1185">Reference proteome</keyword>
<dbReference type="AlphaFoldDB" id="A0A934K7F8"/>
<comment type="caution">
    <text evidence="4">The sequence shown here is derived from an EMBL/GenBank/DDBJ whole genome shotgun (WGS) entry which is preliminary data.</text>
</comment>
<dbReference type="InterPro" id="IPR044068">
    <property type="entry name" value="CB"/>
</dbReference>
<proteinExistence type="predicted"/>
<feature type="domain" description="Core-binding (CB)" evidence="3">
    <location>
        <begin position="33"/>
        <end position="119"/>
    </location>
</feature>
<protein>
    <recommendedName>
        <fullName evidence="3">Core-binding (CB) domain-containing protein</fullName>
    </recommendedName>
</protein>
<dbReference type="PROSITE" id="PS51900">
    <property type="entry name" value="CB"/>
    <property type="match status" value="1"/>
</dbReference>
<reference evidence="4" key="1">
    <citation type="submission" date="2020-10" db="EMBL/GenBank/DDBJ databases">
        <title>Ca. Dormibacterota MAGs.</title>
        <authorList>
            <person name="Montgomery K."/>
        </authorList>
    </citation>
    <scope>NUCLEOTIDE SEQUENCE [LARGE SCALE GENOMIC DNA]</scope>
    <source>
        <strain evidence="4">SC8812_S17_10</strain>
    </source>
</reference>
<dbReference type="InterPro" id="IPR036388">
    <property type="entry name" value="WH-like_DNA-bd_sf"/>
</dbReference>
<evidence type="ECO:0000256" key="1">
    <source>
        <dbReference type="ARBA" id="ARBA00023125"/>
    </source>
</evidence>
<accession>A0A934K7F8</accession>
<evidence type="ECO:0000313" key="4">
    <source>
        <dbReference type="EMBL" id="MBJ7597023.1"/>
    </source>
</evidence>
<dbReference type="InterPro" id="IPR010998">
    <property type="entry name" value="Integrase_recombinase_N"/>
</dbReference>
<dbReference type="Proteomes" id="UP000612893">
    <property type="component" value="Unassembled WGS sequence"/>
</dbReference>
<dbReference type="Gene3D" id="1.10.10.10">
    <property type="entry name" value="Winged helix-like DNA-binding domain superfamily/Winged helix DNA-binding domain"/>
    <property type="match status" value="1"/>
</dbReference>
<evidence type="ECO:0000256" key="2">
    <source>
        <dbReference type="PROSITE-ProRule" id="PRU01248"/>
    </source>
</evidence>
<keyword evidence="1 2" id="KW-0238">DNA-binding</keyword>
<name>A0A934K7F8_9BACT</name>
<dbReference type="Gene3D" id="1.10.150.130">
    <property type="match status" value="1"/>
</dbReference>
<gene>
    <name evidence="4" type="ORF">JF922_02910</name>
</gene>
<sequence length="321" mass="35759">MERLDPALVALEPPHPVPIRDARREGKPGQLVPHYELALADFARHLQLSARRRTSGAYLDALQRLLAFGLDPLQAERGELEAFLSRDRRGRWGDEEGQLTSSTQTAELGALRRFYRWARAEGLRPGAPTEGIRPPRREPYAQARGLSAEEVARLLENVQLAPEKRFHEAVAQLVQLERLPRPTEEQAEVLAIVIMEGMATRRRIEEVRGAATLSMGPEGPVSLPRDSSETLALLLSRGSLCAERDDHATGRPLVYRPTPRLLQLLKAETLEEARGRLRVAAPLSVPNRAELRVQDGGRIPSWVDRSKTLTAQDVGPVPRGR</sequence>
<dbReference type="EMBL" id="JAEKNR010000032">
    <property type="protein sequence ID" value="MBJ7597023.1"/>
    <property type="molecule type" value="Genomic_DNA"/>
</dbReference>
<organism evidence="4 5">
    <name type="scientific">Candidatus Nephthysia bennettiae</name>
    <dbReference type="NCBI Taxonomy" id="3127016"/>
    <lineage>
        <taxon>Bacteria</taxon>
        <taxon>Bacillati</taxon>
        <taxon>Candidatus Dormiibacterota</taxon>
        <taxon>Candidatus Dormibacteria</taxon>
        <taxon>Candidatus Dormibacterales</taxon>
        <taxon>Candidatus Dormibacteraceae</taxon>
        <taxon>Candidatus Nephthysia</taxon>
    </lineage>
</organism>
<dbReference type="InterPro" id="IPR011010">
    <property type="entry name" value="DNA_brk_join_enz"/>
</dbReference>